<feature type="region of interest" description="Disordered" evidence="1">
    <location>
        <begin position="467"/>
        <end position="486"/>
    </location>
</feature>
<evidence type="ECO:0000256" key="1">
    <source>
        <dbReference type="SAM" id="MobiDB-lite"/>
    </source>
</evidence>
<protein>
    <submittedName>
        <fullName evidence="2">Uncharacterized protein</fullName>
    </submittedName>
</protein>
<feature type="region of interest" description="Disordered" evidence="1">
    <location>
        <begin position="261"/>
        <end position="340"/>
    </location>
</feature>
<evidence type="ECO:0000313" key="2">
    <source>
        <dbReference type="EMBL" id="KAK6765371.1"/>
    </source>
</evidence>
<name>A0ABR1EU17_NECAM</name>
<evidence type="ECO:0000313" key="3">
    <source>
        <dbReference type="Proteomes" id="UP001303046"/>
    </source>
</evidence>
<keyword evidence="3" id="KW-1185">Reference proteome</keyword>
<feature type="compositionally biased region" description="Polar residues" evidence="1">
    <location>
        <begin position="321"/>
        <end position="337"/>
    </location>
</feature>
<dbReference type="Proteomes" id="UP001303046">
    <property type="component" value="Unassembled WGS sequence"/>
</dbReference>
<reference evidence="2 3" key="1">
    <citation type="submission" date="2023-08" db="EMBL/GenBank/DDBJ databases">
        <title>A Necator americanus chromosomal reference genome.</title>
        <authorList>
            <person name="Ilik V."/>
            <person name="Petrzelkova K.J."/>
            <person name="Pardy F."/>
            <person name="Fuh T."/>
            <person name="Niatou-Singa F.S."/>
            <person name="Gouil Q."/>
            <person name="Baker L."/>
            <person name="Ritchie M.E."/>
            <person name="Jex A.R."/>
            <person name="Gazzola D."/>
            <person name="Li H."/>
            <person name="Toshio Fujiwara R."/>
            <person name="Zhan B."/>
            <person name="Aroian R.V."/>
            <person name="Pafco B."/>
            <person name="Schwarz E.M."/>
        </authorList>
    </citation>
    <scope>NUCLEOTIDE SEQUENCE [LARGE SCALE GENOMIC DNA]</scope>
    <source>
        <strain evidence="2 3">Aroian</strain>
        <tissue evidence="2">Whole animal</tissue>
    </source>
</reference>
<comment type="caution">
    <text evidence="2">The sequence shown here is derived from an EMBL/GenBank/DDBJ whole genome shotgun (WGS) entry which is preliminary data.</text>
</comment>
<dbReference type="EMBL" id="JAVFWL010000006">
    <property type="protein sequence ID" value="KAK6765371.1"/>
    <property type="molecule type" value="Genomic_DNA"/>
</dbReference>
<sequence length="486" mass="57336">MNSSEHCNENIRRRQAEYKEKLKRRCWEEKKLIEEVRYKRSCIRLAPTFLSEKEIQKRIEDFIRIVIRLTRSNNIGKEYGDLRGSRPDYFARMEAALYKSRIEIMRLEACNTMERIRSAGEGLAMTYDLFRLLVRAKDASEESQEQFYEREEEGVLLDPKFAFNFVRKELDFFDNLKLQMDTEVKEAELQLETENREGAFQQLEDLISKVRRDVSERCMEVKEQLSKQNDVIKYVLEGIGSLGETINDLTKKAIEQPQAIPEVLEMEVDDKENKESLEEIEPEAIEDGEIEENLTDYDVDEDASHKGSRRESIDVSDAYSKRTSNSKNASQTNNHGTSFHKKQIEDRMAELKVLIKDGAAIPERTLCHANFKREQERYMRCAFCLAKGQHYSDCCPIVSTVEARRNRIRCRSCLDTWHSSHRCNRPKRRCNYCHSEDHHTALCIMPERMKDYYHEYDELREELETFEQYDEPSTSGAVEYYEGDRQ</sequence>
<gene>
    <name evidence="2" type="primary">Necator_chrX.g25501</name>
    <name evidence="2" type="ORF">RB195_025335</name>
</gene>
<feature type="compositionally biased region" description="Basic and acidic residues" evidence="1">
    <location>
        <begin position="302"/>
        <end position="313"/>
    </location>
</feature>
<organism evidence="2 3">
    <name type="scientific">Necator americanus</name>
    <name type="common">Human hookworm</name>
    <dbReference type="NCBI Taxonomy" id="51031"/>
    <lineage>
        <taxon>Eukaryota</taxon>
        <taxon>Metazoa</taxon>
        <taxon>Ecdysozoa</taxon>
        <taxon>Nematoda</taxon>
        <taxon>Chromadorea</taxon>
        <taxon>Rhabditida</taxon>
        <taxon>Rhabditina</taxon>
        <taxon>Rhabditomorpha</taxon>
        <taxon>Strongyloidea</taxon>
        <taxon>Ancylostomatidae</taxon>
        <taxon>Bunostominae</taxon>
        <taxon>Necator</taxon>
    </lineage>
</organism>
<proteinExistence type="predicted"/>
<accession>A0ABR1EU17</accession>
<feature type="compositionally biased region" description="Acidic residues" evidence="1">
    <location>
        <begin position="278"/>
        <end position="301"/>
    </location>
</feature>